<keyword evidence="2" id="KW-1185">Reference proteome</keyword>
<gene>
    <name evidence="1" type="ORF">CSCA_3743</name>
</gene>
<dbReference type="RefSeq" id="WP_029159051.1">
    <property type="nucleotide sequence ID" value="NZ_CP009933.1"/>
</dbReference>
<dbReference type="AlphaFoldDB" id="A0A0E3K309"/>
<sequence length="169" mass="19975">MNENANAEKKNEVLKSDISFKSKVCRPKLYDRLSAVLEISNPKTLINDSQRERTERLKNIKAYLELCDIKPAAIESFSNRILITWIPKKPVLCETYEEYVDLCLEFSKYIESIKEVKLKISPSMKARECNYYFYEICNDIQYLEPKFTKDNFNYSKKIIILDANYKIDI</sequence>
<evidence type="ECO:0000313" key="1">
    <source>
        <dbReference type="EMBL" id="AKA70868.1"/>
    </source>
</evidence>
<dbReference type="KEGG" id="csq:CSCA_3743"/>
<evidence type="ECO:0000313" key="2">
    <source>
        <dbReference type="Proteomes" id="UP000033115"/>
    </source>
</evidence>
<dbReference type="HOGENOM" id="CLU_1575769_0_0_9"/>
<accession>A0A0E3K309</accession>
<dbReference type="EMBL" id="CP009933">
    <property type="protein sequence ID" value="AKA70868.1"/>
    <property type="molecule type" value="Genomic_DNA"/>
</dbReference>
<protein>
    <submittedName>
        <fullName evidence="1">Uncharacterized protein</fullName>
    </submittedName>
</protein>
<organism evidence="1 2">
    <name type="scientific">Clostridium scatologenes</name>
    <dbReference type="NCBI Taxonomy" id="1548"/>
    <lineage>
        <taxon>Bacteria</taxon>
        <taxon>Bacillati</taxon>
        <taxon>Bacillota</taxon>
        <taxon>Clostridia</taxon>
        <taxon>Eubacteriales</taxon>
        <taxon>Clostridiaceae</taxon>
        <taxon>Clostridium</taxon>
    </lineage>
</organism>
<name>A0A0E3K309_CLOSL</name>
<proteinExistence type="predicted"/>
<dbReference type="Proteomes" id="UP000033115">
    <property type="component" value="Chromosome"/>
</dbReference>
<reference evidence="1 2" key="1">
    <citation type="journal article" date="2015" name="J. Biotechnol.">
        <title>Complete genome sequence of a malodorant-producing acetogen, Clostridium scatologenes ATCC 25775(T).</title>
        <authorList>
            <person name="Zhu Z."/>
            <person name="Guo T."/>
            <person name="Zheng H."/>
            <person name="Song T."/>
            <person name="Ouyang P."/>
            <person name="Xie J."/>
        </authorList>
    </citation>
    <scope>NUCLEOTIDE SEQUENCE [LARGE SCALE GENOMIC DNA]</scope>
    <source>
        <strain evidence="1 2">ATCC 25775</strain>
    </source>
</reference>